<dbReference type="EMBL" id="VXIV02002502">
    <property type="protein sequence ID" value="KAF6025045.1"/>
    <property type="molecule type" value="Genomic_DNA"/>
</dbReference>
<organism evidence="1 2">
    <name type="scientific">Bugula neritina</name>
    <name type="common">Brown bryozoan</name>
    <name type="synonym">Sertularia neritina</name>
    <dbReference type="NCBI Taxonomy" id="10212"/>
    <lineage>
        <taxon>Eukaryota</taxon>
        <taxon>Metazoa</taxon>
        <taxon>Spiralia</taxon>
        <taxon>Lophotrochozoa</taxon>
        <taxon>Bryozoa</taxon>
        <taxon>Gymnolaemata</taxon>
        <taxon>Cheilostomatida</taxon>
        <taxon>Flustrina</taxon>
        <taxon>Buguloidea</taxon>
        <taxon>Bugulidae</taxon>
        <taxon>Bugula</taxon>
    </lineage>
</organism>
<evidence type="ECO:0000313" key="1">
    <source>
        <dbReference type="EMBL" id="KAF6025045.1"/>
    </source>
</evidence>
<proteinExistence type="predicted"/>
<dbReference type="AlphaFoldDB" id="A0A7J7JG13"/>
<keyword evidence="2" id="KW-1185">Reference proteome</keyword>
<accession>A0A7J7JG13</accession>
<dbReference type="Proteomes" id="UP000593567">
    <property type="component" value="Unassembled WGS sequence"/>
</dbReference>
<protein>
    <submittedName>
        <fullName evidence="1">Uncharacterized protein</fullName>
    </submittedName>
</protein>
<evidence type="ECO:0000313" key="2">
    <source>
        <dbReference type="Proteomes" id="UP000593567"/>
    </source>
</evidence>
<comment type="caution">
    <text evidence="1">The sequence shown here is derived from an EMBL/GenBank/DDBJ whole genome shotgun (WGS) entry which is preliminary data.</text>
</comment>
<gene>
    <name evidence="1" type="ORF">EB796_016662</name>
</gene>
<name>A0A7J7JG13_BUGNE</name>
<reference evidence="1" key="1">
    <citation type="submission" date="2020-06" db="EMBL/GenBank/DDBJ databases">
        <title>Draft genome of Bugula neritina, a colonial animal packing powerful symbionts and potential medicines.</title>
        <authorList>
            <person name="Rayko M."/>
        </authorList>
    </citation>
    <scope>NUCLEOTIDE SEQUENCE [LARGE SCALE GENOMIC DNA]</scope>
    <source>
        <strain evidence="1">Kwan_BN1</strain>
    </source>
</reference>
<sequence length="233" mass="25551">MHATAPHLRPRMQVYSPNISNTIQLLPTPHIRFFSPNLASVPATPGHRVSPALTGGFVRPTIAPPMAALTPESPLHQPRAPRFVPAPPAPSHSPAITIAPRFPSLSCPALPSQPVNQNTSCLPTPSFNNLPLGNHLQTPKEYIVNPTKLFNVRDGVVPYQEIDGCCYFDPSYLSDKPPPGLQYGYPQRGKRRKAMRLSSRFPTQAGKFHHHANFYVRSCAEATVGQRGENSTE</sequence>